<dbReference type="Proteomes" id="UP000728968">
    <property type="component" value="Unassembled WGS sequence"/>
</dbReference>
<sequence>MQTREEELNYSLSEFLKLVLPNENRVVYIEDLVTNFLLLDANAKKLTNEKLEKGKFTGNAQDLANEIAKKASKTTLGRVLIGVGIEVDEQGRISLAKHTHKVEDIEDFEHNHDPLYYRKKEIDDKIKELLEKLTIEDLTSLLGDNYKGYYDPTKHYYNGDIYYKENTTSIGLVIPNKNTNTVSFTIQAVASPALAKTMTAQDAGEMASPALSKEQSDKSLKQFYRLVADMECLFDLVNNSDHKVCGFAIEDSARVVRTNSTTVFEIPAKNYTVSFTIQAVENPALTKVMTASQDISSPALTKTQIDTPLHSHDVKRDATLRKIQY</sequence>
<evidence type="ECO:0000313" key="1">
    <source>
        <dbReference type="EMBL" id="MBM6874694.1"/>
    </source>
</evidence>
<evidence type="ECO:0000313" key="2">
    <source>
        <dbReference type="Proteomes" id="UP000728968"/>
    </source>
</evidence>
<accession>A0ABS2FZW5</accession>
<gene>
    <name evidence="1" type="ORF">H6A04_03340</name>
</gene>
<keyword evidence="2" id="KW-1185">Reference proteome</keyword>
<proteinExistence type="predicted"/>
<reference evidence="1 2" key="1">
    <citation type="journal article" date="2021" name="Sci. Rep.">
        <title>The distribution of antibiotic resistance genes in chicken gut microbiota commensals.</title>
        <authorList>
            <person name="Juricova H."/>
            <person name="Matiasovicova J."/>
            <person name="Kubasova T."/>
            <person name="Cejkova D."/>
            <person name="Rychlik I."/>
        </authorList>
    </citation>
    <scope>NUCLEOTIDE SEQUENCE [LARGE SCALE GENOMIC DNA]</scope>
    <source>
        <strain evidence="1 2">An425</strain>
    </source>
</reference>
<organism evidence="1 2">
    <name type="scientific">Fusobacterium mortiferum</name>
    <dbReference type="NCBI Taxonomy" id="850"/>
    <lineage>
        <taxon>Bacteria</taxon>
        <taxon>Fusobacteriati</taxon>
        <taxon>Fusobacteriota</taxon>
        <taxon>Fusobacteriia</taxon>
        <taxon>Fusobacteriales</taxon>
        <taxon>Fusobacteriaceae</taxon>
        <taxon>Fusobacterium</taxon>
    </lineage>
</organism>
<name>A0ABS2FZW5_FUSMR</name>
<comment type="caution">
    <text evidence="1">The sequence shown here is derived from an EMBL/GenBank/DDBJ whole genome shotgun (WGS) entry which is preliminary data.</text>
</comment>
<protein>
    <submittedName>
        <fullName evidence="1">Uncharacterized protein</fullName>
    </submittedName>
</protein>
<dbReference type="RefSeq" id="WP_204715815.1">
    <property type="nucleotide sequence ID" value="NZ_JACJLT010000018.1"/>
</dbReference>
<dbReference type="EMBL" id="JACJLT010000018">
    <property type="protein sequence ID" value="MBM6874694.1"/>
    <property type="molecule type" value="Genomic_DNA"/>
</dbReference>